<reference evidence="2" key="2">
    <citation type="submission" date="2023-01" db="EMBL/GenBank/DDBJ databases">
        <title>Draft genome sequence of Paraferrimonas sedimenticola strain NBRC 101628.</title>
        <authorList>
            <person name="Sun Q."/>
            <person name="Mori K."/>
        </authorList>
    </citation>
    <scope>NUCLEOTIDE SEQUENCE</scope>
    <source>
        <strain evidence="2">NBRC 101628</strain>
    </source>
</reference>
<dbReference type="EMBL" id="BSNC01000001">
    <property type="protein sequence ID" value="GLP95038.1"/>
    <property type="molecule type" value="Genomic_DNA"/>
</dbReference>
<dbReference type="Proteomes" id="UP001161422">
    <property type="component" value="Unassembled WGS sequence"/>
</dbReference>
<dbReference type="InterPro" id="IPR047124">
    <property type="entry name" value="HI_0220.2"/>
</dbReference>
<dbReference type="CDD" id="cd10033">
    <property type="entry name" value="UDG_like"/>
    <property type="match status" value="1"/>
</dbReference>
<gene>
    <name evidence="2" type="ORF">GCM10007895_03440</name>
</gene>
<dbReference type="Gene3D" id="3.40.470.10">
    <property type="entry name" value="Uracil-DNA glycosylase-like domain"/>
    <property type="match status" value="1"/>
</dbReference>
<keyword evidence="3" id="KW-1185">Reference proteome</keyword>
<evidence type="ECO:0000259" key="1">
    <source>
        <dbReference type="SMART" id="SM00986"/>
    </source>
</evidence>
<dbReference type="SUPFAM" id="SSF52141">
    <property type="entry name" value="Uracil-DNA glycosylase-like"/>
    <property type="match status" value="1"/>
</dbReference>
<sequence length="192" mass="21489">MVAMQDLITAVTACTACKAHLPLPPKPILQVGVSSRILIIGQAPGLKAHQRGRPFDDPSGVRLREWLGVSEQVFYDPSLISLMPMGFCFPGSAERGDKPPRPECAPLWHAKLLAQMPEIQLTLLLGRHAHKAYWRQSNASITQAIQDWQANPRSTIPLLHPSPRNNIWLKRNPWYQSEFLPLLKQRVAQALG</sequence>
<accession>A0AA37W062</accession>
<name>A0AA37W062_9GAMM</name>
<feature type="domain" description="Uracil-DNA glycosylase-like" evidence="1">
    <location>
        <begin position="28"/>
        <end position="184"/>
    </location>
</feature>
<dbReference type="SMART" id="SM00987">
    <property type="entry name" value="UreE_C"/>
    <property type="match status" value="1"/>
</dbReference>
<dbReference type="PANTHER" id="PTHR42160">
    <property type="entry name" value="URACIL-DNA GLYCOSYLASE SUPERFAMILY PROTEIN"/>
    <property type="match status" value="1"/>
</dbReference>
<protein>
    <submittedName>
        <fullName evidence="2">IclR family transcriptional regulator</fullName>
    </submittedName>
</protein>
<evidence type="ECO:0000313" key="2">
    <source>
        <dbReference type="EMBL" id="GLP95038.1"/>
    </source>
</evidence>
<comment type="caution">
    <text evidence="2">The sequence shown here is derived from an EMBL/GenBank/DDBJ whole genome shotgun (WGS) entry which is preliminary data.</text>
</comment>
<evidence type="ECO:0000313" key="3">
    <source>
        <dbReference type="Proteomes" id="UP001161422"/>
    </source>
</evidence>
<dbReference type="AlphaFoldDB" id="A0AA37W062"/>
<dbReference type="Pfam" id="PF03167">
    <property type="entry name" value="UDG"/>
    <property type="match status" value="1"/>
</dbReference>
<proteinExistence type="predicted"/>
<dbReference type="InterPro" id="IPR036895">
    <property type="entry name" value="Uracil-DNA_glycosylase-like_sf"/>
</dbReference>
<organism evidence="2 3">
    <name type="scientific">Paraferrimonas sedimenticola</name>
    <dbReference type="NCBI Taxonomy" id="375674"/>
    <lineage>
        <taxon>Bacteria</taxon>
        <taxon>Pseudomonadati</taxon>
        <taxon>Pseudomonadota</taxon>
        <taxon>Gammaproteobacteria</taxon>
        <taxon>Alteromonadales</taxon>
        <taxon>Ferrimonadaceae</taxon>
        <taxon>Paraferrimonas</taxon>
    </lineage>
</organism>
<reference evidence="2" key="1">
    <citation type="journal article" date="2014" name="Int. J. Syst. Evol. Microbiol.">
        <title>Complete genome sequence of Corynebacterium casei LMG S-19264T (=DSM 44701T), isolated from a smear-ripened cheese.</title>
        <authorList>
            <consortium name="US DOE Joint Genome Institute (JGI-PGF)"/>
            <person name="Walter F."/>
            <person name="Albersmeier A."/>
            <person name="Kalinowski J."/>
            <person name="Ruckert C."/>
        </authorList>
    </citation>
    <scope>NUCLEOTIDE SEQUENCE</scope>
    <source>
        <strain evidence="2">NBRC 101628</strain>
    </source>
</reference>
<dbReference type="SMART" id="SM00986">
    <property type="entry name" value="UDG"/>
    <property type="match status" value="1"/>
</dbReference>
<dbReference type="InterPro" id="IPR005122">
    <property type="entry name" value="Uracil-DNA_glycosylase-like"/>
</dbReference>
<dbReference type="PANTHER" id="PTHR42160:SF1">
    <property type="entry name" value="URACIL-DNA GLYCOSYLASE SUPERFAMILY PROTEIN"/>
    <property type="match status" value="1"/>
</dbReference>